<sequence>MGLTLWLVPSAADSERLKKIMAPPESYLTSQTSYPKFEPHITLALIPEPSPSLDAIVSSIPDAQSALPVAFDTVQVGDHYFRSVYVAVHPNPALLELHRHVHEKLGIAPKTPKYPHISLCYINDDDAASGERDKYFQALEKSGKIRKDGSNVSLNCGKPGEEDWLSGFDSSEIWLARCEGPVETWTVVKKIALPPL</sequence>
<dbReference type="PANTHER" id="PTHR28141">
    <property type="entry name" value="2',3'-CYCLIC-NUCLEOTIDE 3'-PHOSPHODIESTERASE"/>
    <property type="match status" value="1"/>
</dbReference>
<dbReference type="InterPro" id="IPR012386">
    <property type="entry name" value="Cyclic-nucl_3Pdiesterase"/>
</dbReference>
<comment type="caution">
    <text evidence="1">The sequence shown here is derived from an EMBL/GenBank/DDBJ whole genome shotgun (WGS) entry which is preliminary data.</text>
</comment>
<dbReference type="EMBL" id="JARIHO010000023">
    <property type="protein sequence ID" value="KAJ7343141.1"/>
    <property type="molecule type" value="Genomic_DNA"/>
</dbReference>
<keyword evidence="2" id="KW-1185">Reference proteome</keyword>
<accession>A0AAD6ZWN9</accession>
<dbReference type="AlphaFoldDB" id="A0AAD6ZWN9"/>
<dbReference type="GO" id="GO:0004113">
    <property type="term" value="F:2',3'-cyclic-nucleotide 3'-phosphodiesterase activity"/>
    <property type="evidence" value="ECO:0007669"/>
    <property type="project" value="TreeGrafter"/>
</dbReference>
<dbReference type="Gene3D" id="3.90.1140.10">
    <property type="entry name" value="Cyclic phosphodiesterase"/>
    <property type="match status" value="1"/>
</dbReference>
<dbReference type="GO" id="GO:0009187">
    <property type="term" value="P:cyclic nucleotide metabolic process"/>
    <property type="evidence" value="ECO:0007669"/>
    <property type="project" value="TreeGrafter"/>
</dbReference>
<gene>
    <name evidence="1" type="ORF">DFH08DRAFT_937797</name>
</gene>
<dbReference type="InterPro" id="IPR009097">
    <property type="entry name" value="Cyclic_Pdiesterase"/>
</dbReference>
<evidence type="ECO:0000313" key="2">
    <source>
        <dbReference type="Proteomes" id="UP001218218"/>
    </source>
</evidence>
<reference evidence="1" key="1">
    <citation type="submission" date="2023-03" db="EMBL/GenBank/DDBJ databases">
        <title>Massive genome expansion in bonnet fungi (Mycena s.s.) driven by repeated elements and novel gene families across ecological guilds.</title>
        <authorList>
            <consortium name="Lawrence Berkeley National Laboratory"/>
            <person name="Harder C.B."/>
            <person name="Miyauchi S."/>
            <person name="Viragh M."/>
            <person name="Kuo A."/>
            <person name="Thoen E."/>
            <person name="Andreopoulos B."/>
            <person name="Lu D."/>
            <person name="Skrede I."/>
            <person name="Drula E."/>
            <person name="Henrissat B."/>
            <person name="Morin E."/>
            <person name="Kohler A."/>
            <person name="Barry K."/>
            <person name="LaButti K."/>
            <person name="Morin E."/>
            <person name="Salamov A."/>
            <person name="Lipzen A."/>
            <person name="Mereny Z."/>
            <person name="Hegedus B."/>
            <person name="Baldrian P."/>
            <person name="Stursova M."/>
            <person name="Weitz H."/>
            <person name="Taylor A."/>
            <person name="Grigoriev I.V."/>
            <person name="Nagy L.G."/>
            <person name="Martin F."/>
            <person name="Kauserud H."/>
        </authorList>
    </citation>
    <scope>NUCLEOTIDE SEQUENCE</scope>
    <source>
        <strain evidence="1">CBHHK002</strain>
    </source>
</reference>
<organism evidence="1 2">
    <name type="scientific">Mycena albidolilacea</name>
    <dbReference type="NCBI Taxonomy" id="1033008"/>
    <lineage>
        <taxon>Eukaryota</taxon>
        <taxon>Fungi</taxon>
        <taxon>Dikarya</taxon>
        <taxon>Basidiomycota</taxon>
        <taxon>Agaricomycotina</taxon>
        <taxon>Agaricomycetes</taxon>
        <taxon>Agaricomycetidae</taxon>
        <taxon>Agaricales</taxon>
        <taxon>Marasmiineae</taxon>
        <taxon>Mycenaceae</taxon>
        <taxon>Mycena</taxon>
    </lineage>
</organism>
<dbReference type="SUPFAM" id="SSF55144">
    <property type="entry name" value="LigT-like"/>
    <property type="match status" value="1"/>
</dbReference>
<dbReference type="PANTHER" id="PTHR28141:SF1">
    <property type="entry name" value="2',3'-CYCLIC-NUCLEOTIDE 3'-PHOSPHODIESTERASE"/>
    <property type="match status" value="1"/>
</dbReference>
<proteinExistence type="predicted"/>
<name>A0AAD6ZWN9_9AGAR</name>
<evidence type="ECO:0000313" key="1">
    <source>
        <dbReference type="EMBL" id="KAJ7343141.1"/>
    </source>
</evidence>
<dbReference type="Pfam" id="PF07823">
    <property type="entry name" value="CPDase"/>
    <property type="match status" value="1"/>
</dbReference>
<dbReference type="Proteomes" id="UP001218218">
    <property type="component" value="Unassembled WGS sequence"/>
</dbReference>
<protein>
    <submittedName>
        <fullName evidence="1">2',3'-cyclic-nucleotide 3'-phosphodiesterase</fullName>
    </submittedName>
</protein>